<dbReference type="EMBL" id="BAAASZ010000005">
    <property type="protein sequence ID" value="GAA2425477.1"/>
    <property type="molecule type" value="Genomic_DNA"/>
</dbReference>
<protein>
    <recommendedName>
        <fullName evidence="1">Carrier domain-containing protein</fullName>
    </recommendedName>
</protein>
<proteinExistence type="predicted"/>
<dbReference type="SUPFAM" id="SSF47336">
    <property type="entry name" value="ACP-like"/>
    <property type="match status" value="1"/>
</dbReference>
<dbReference type="Pfam" id="PF00550">
    <property type="entry name" value="PP-binding"/>
    <property type="match status" value="1"/>
</dbReference>
<dbReference type="InterPro" id="IPR009081">
    <property type="entry name" value="PP-bd_ACP"/>
</dbReference>
<organism evidence="2 3">
    <name type="scientific">Streptomyces macrosporus</name>
    <dbReference type="NCBI Taxonomy" id="44032"/>
    <lineage>
        <taxon>Bacteria</taxon>
        <taxon>Bacillati</taxon>
        <taxon>Actinomycetota</taxon>
        <taxon>Actinomycetes</taxon>
        <taxon>Kitasatosporales</taxon>
        <taxon>Streptomycetaceae</taxon>
        <taxon>Streptomyces</taxon>
    </lineage>
</organism>
<accession>A0ABN3JA28</accession>
<evidence type="ECO:0000259" key="1">
    <source>
        <dbReference type="PROSITE" id="PS50075"/>
    </source>
</evidence>
<dbReference type="RefSeq" id="WP_344320358.1">
    <property type="nucleotide sequence ID" value="NZ_BAAASZ010000005.1"/>
</dbReference>
<feature type="domain" description="Carrier" evidence="1">
    <location>
        <begin position="6"/>
        <end position="86"/>
    </location>
</feature>
<dbReference type="PROSITE" id="PS50075">
    <property type="entry name" value="CARRIER"/>
    <property type="match status" value="1"/>
</dbReference>
<comment type="caution">
    <text evidence="2">The sequence shown here is derived from an EMBL/GenBank/DDBJ whole genome shotgun (WGS) entry which is preliminary data.</text>
</comment>
<evidence type="ECO:0000313" key="2">
    <source>
        <dbReference type="EMBL" id="GAA2425477.1"/>
    </source>
</evidence>
<dbReference type="InterPro" id="IPR036736">
    <property type="entry name" value="ACP-like_sf"/>
</dbReference>
<dbReference type="Proteomes" id="UP001501638">
    <property type="component" value="Unassembled WGS sequence"/>
</dbReference>
<dbReference type="Gene3D" id="1.10.1200.10">
    <property type="entry name" value="ACP-like"/>
    <property type="match status" value="1"/>
</dbReference>
<reference evidence="2 3" key="1">
    <citation type="journal article" date="2019" name="Int. J. Syst. Evol. Microbiol.">
        <title>The Global Catalogue of Microorganisms (GCM) 10K type strain sequencing project: providing services to taxonomists for standard genome sequencing and annotation.</title>
        <authorList>
            <consortium name="The Broad Institute Genomics Platform"/>
            <consortium name="The Broad Institute Genome Sequencing Center for Infectious Disease"/>
            <person name="Wu L."/>
            <person name="Ma J."/>
        </authorList>
    </citation>
    <scope>NUCLEOTIDE SEQUENCE [LARGE SCALE GENOMIC DNA]</scope>
    <source>
        <strain evidence="2 3">JCM 6305</strain>
    </source>
</reference>
<gene>
    <name evidence="2" type="ORF">GCM10010405_04990</name>
</gene>
<name>A0ABN3JA28_9ACTN</name>
<evidence type="ECO:0000313" key="3">
    <source>
        <dbReference type="Proteomes" id="UP001501638"/>
    </source>
</evidence>
<sequence length="95" mass="10744">MHDEGEEIAIRTRKIMVDVLGLRLNPEDIGDDMSLYSPRIQLDSLSMLQLLLAVEGEFDVQLDDEDVMEADLRTVGDLMQLLRRSIRDKSPEGSA</sequence>
<keyword evidence="3" id="KW-1185">Reference proteome</keyword>